<keyword evidence="1" id="KW-0675">Receptor</keyword>
<evidence type="ECO:0000313" key="1">
    <source>
        <dbReference type="EMBL" id="KAL0938021.1"/>
    </source>
</evidence>
<keyword evidence="2" id="KW-1185">Reference proteome</keyword>
<proteinExistence type="predicted"/>
<evidence type="ECO:0000313" key="2">
    <source>
        <dbReference type="Proteomes" id="UP000805649"/>
    </source>
</evidence>
<name>A0ACC3Z1P3_COLTU</name>
<gene>
    <name evidence="1" type="ORF">CTRU02_207752</name>
</gene>
<dbReference type="EMBL" id="VUJX02000004">
    <property type="protein sequence ID" value="KAL0938021.1"/>
    <property type="molecule type" value="Genomic_DNA"/>
</dbReference>
<comment type="caution">
    <text evidence="1">The sequence shown here is derived from an EMBL/GenBank/DDBJ whole genome shotgun (WGS) entry which is preliminary data.</text>
</comment>
<sequence length="378" mass="40591">MDPPPLLIHLSKTLSLSPPQSSYPPSSLTGPLTSHTGTAYLFLSVSSSFPRLQIHSYPAIHWARAYISNIPTPSRAEEEEEEAPPSALGLSDVLAGSAIRACVTQDLSHVRTFLTLLSPIAESLRSSPPAATTLPSCLLHGLSGTLYLLRLIRHWVPSSAPLVSRYIVHVSDHLLAAPWSCPHASPRGAADGELGTLTQLVVTTPPLAPRLEGKLSELLDLQRPDGSWPSQSQGADGQTGVKEEGERPDFAHGATGLVVSLLSLRPFFPSLQGKIDEVVGRARDFLARNQGQEAWGEPSLWYGVLGAALAFPKGETRDAFLSLSSPKNNIPDFTRAADSPPEPPSSSGSVATSYDPGAAWMWAVSERDMPRMIFYNDI</sequence>
<accession>A0ACC3Z1P3</accession>
<dbReference type="Proteomes" id="UP000805649">
    <property type="component" value="Unassembled WGS sequence"/>
</dbReference>
<organism evidence="1 2">
    <name type="scientific">Colletotrichum truncatum</name>
    <name type="common">Anthracnose fungus</name>
    <name type="synonym">Colletotrichum capsici</name>
    <dbReference type="NCBI Taxonomy" id="5467"/>
    <lineage>
        <taxon>Eukaryota</taxon>
        <taxon>Fungi</taxon>
        <taxon>Dikarya</taxon>
        <taxon>Ascomycota</taxon>
        <taxon>Pezizomycotina</taxon>
        <taxon>Sordariomycetes</taxon>
        <taxon>Hypocreomycetidae</taxon>
        <taxon>Glomerellales</taxon>
        <taxon>Glomerellaceae</taxon>
        <taxon>Colletotrichum</taxon>
        <taxon>Colletotrichum truncatum species complex</taxon>
    </lineage>
</organism>
<protein>
    <submittedName>
        <fullName evidence="1">Abscisic acid ABA receptor</fullName>
    </submittedName>
</protein>
<reference evidence="1 2" key="1">
    <citation type="journal article" date="2020" name="Phytopathology">
        <title>Genome Sequence Resources of Colletotrichum truncatum, C. plurivorum, C. musicola, and C. sojae: Four Species Pathogenic to Soybean (Glycine max).</title>
        <authorList>
            <person name="Rogerio F."/>
            <person name="Boufleur T.R."/>
            <person name="Ciampi-Guillardi M."/>
            <person name="Sukno S.A."/>
            <person name="Thon M.R."/>
            <person name="Massola Junior N.S."/>
            <person name="Baroncelli R."/>
        </authorList>
    </citation>
    <scope>NUCLEOTIDE SEQUENCE [LARGE SCALE GENOMIC DNA]</scope>
    <source>
        <strain evidence="1 2">CMES1059</strain>
    </source>
</reference>